<evidence type="ECO:0000313" key="6">
    <source>
        <dbReference type="Proteomes" id="UP000798046"/>
    </source>
</evidence>
<evidence type="ECO:0000313" key="5">
    <source>
        <dbReference type="EMBL" id="KAB0669293.1"/>
    </source>
</evidence>
<organism evidence="5 6">
    <name type="scientific">Oryzomonas sagensis</name>
    <dbReference type="NCBI Taxonomy" id="2603857"/>
    <lineage>
        <taxon>Bacteria</taxon>
        <taxon>Pseudomonadati</taxon>
        <taxon>Thermodesulfobacteriota</taxon>
        <taxon>Desulfuromonadia</taxon>
        <taxon>Geobacterales</taxon>
        <taxon>Geobacteraceae</taxon>
        <taxon>Oryzomonas</taxon>
    </lineage>
</organism>
<evidence type="ECO:0000256" key="3">
    <source>
        <dbReference type="ARBA" id="ARBA00023172"/>
    </source>
</evidence>
<accession>A0ABQ6TM69</accession>
<dbReference type="Pfam" id="PF00589">
    <property type="entry name" value="Phage_integrase"/>
    <property type="match status" value="1"/>
</dbReference>
<dbReference type="PANTHER" id="PTHR30629">
    <property type="entry name" value="PROPHAGE INTEGRASE"/>
    <property type="match status" value="1"/>
</dbReference>
<comment type="similarity">
    <text evidence="1">Belongs to the 'phage' integrase family.</text>
</comment>
<keyword evidence="2" id="KW-0229">DNA integration</keyword>
<proteinExistence type="inferred from homology"/>
<evidence type="ECO:0000256" key="1">
    <source>
        <dbReference type="ARBA" id="ARBA00008857"/>
    </source>
</evidence>
<keyword evidence="3" id="KW-0233">DNA recombination</keyword>
<sequence length="431" mass="49040">MPKITFTKKKIDSIKFTDGGQALYWDTETPGFGLVVGTKTKTFRLQIDVKDPSKKGGYRTIKKTLGRYGAEITLEQAKNMVKGYVDQEGNAVLGERIKIKLGDTSSNAGADVTLQELMKSYFRETKRRDGKERRESSAKQYQDLIERHYAGWMPLSLKEVNSLAPDVVMDKFQQVSVAGAMAARNSAVMLSAVLNYGLAKYPATLKSNPMAVLTSRHVNVMEKIKARHECLIFDAEKKRNDFSVFFKALQKLTEIRRDLLLFTLYTGMRHNESATLQWENIDLEHRELLIKDTKNRENLHIPLNRQAMTILERRKAQMPEGCKWVFPAIISSNKSGHASMRSDHLKRTTGLDLTIHALRRTFITIGRKLKRYEDTDLLTNHIDGSVTGQHYDETDIEDLRETTQMIGNEIERRMLDVVGAKVIQLNTAQAA</sequence>
<protein>
    <submittedName>
        <fullName evidence="5">Tyrosine-type recombinase/integrase</fullName>
    </submittedName>
</protein>
<dbReference type="RefSeq" id="WP_151156991.1">
    <property type="nucleotide sequence ID" value="NZ_VZRA01000003.1"/>
</dbReference>
<dbReference type="Gene3D" id="1.10.443.10">
    <property type="entry name" value="Intergrase catalytic core"/>
    <property type="match status" value="1"/>
</dbReference>
<dbReference type="InterPro" id="IPR002104">
    <property type="entry name" value="Integrase_catalytic"/>
</dbReference>
<dbReference type="PROSITE" id="PS51898">
    <property type="entry name" value="TYR_RECOMBINASE"/>
    <property type="match status" value="1"/>
</dbReference>
<reference evidence="5 6" key="1">
    <citation type="journal article" date="2020" name="Microorganisms">
        <title>Description of Three Novel Members in the Family Geobacteraceae, Oryzomonas japonicum gen. nov., sp. nov., Oryzomonas sagensis sp. nov., and Oryzomonas ruber sp. nov.</title>
        <authorList>
            <person name="Xu Z."/>
            <person name="Masuda Y."/>
            <person name="Hayakawa C."/>
            <person name="Ushijima N."/>
            <person name="Kawano K."/>
            <person name="Shiratori Y."/>
            <person name="Senoo K."/>
            <person name="Itoh H."/>
        </authorList>
    </citation>
    <scope>NUCLEOTIDE SEQUENCE [LARGE SCALE GENOMIC DNA]</scope>
    <source>
        <strain evidence="5 6">Red100</strain>
    </source>
</reference>
<dbReference type="EMBL" id="VZRA01000003">
    <property type="protein sequence ID" value="KAB0669293.1"/>
    <property type="molecule type" value="Genomic_DNA"/>
</dbReference>
<keyword evidence="6" id="KW-1185">Reference proteome</keyword>
<gene>
    <name evidence="5" type="ORF">F6V30_10745</name>
</gene>
<comment type="caution">
    <text evidence="5">The sequence shown here is derived from an EMBL/GenBank/DDBJ whole genome shotgun (WGS) entry which is preliminary data.</text>
</comment>
<feature type="domain" description="Tyr recombinase" evidence="4">
    <location>
        <begin position="228"/>
        <end position="404"/>
    </location>
</feature>
<evidence type="ECO:0000259" key="4">
    <source>
        <dbReference type="PROSITE" id="PS51898"/>
    </source>
</evidence>
<dbReference type="SUPFAM" id="SSF56349">
    <property type="entry name" value="DNA breaking-rejoining enzymes"/>
    <property type="match status" value="1"/>
</dbReference>
<dbReference type="PANTHER" id="PTHR30629:SF2">
    <property type="entry name" value="PROPHAGE INTEGRASE INTS-RELATED"/>
    <property type="match status" value="1"/>
</dbReference>
<dbReference type="InterPro" id="IPR013762">
    <property type="entry name" value="Integrase-like_cat_sf"/>
</dbReference>
<dbReference type="Proteomes" id="UP000798046">
    <property type="component" value="Unassembled WGS sequence"/>
</dbReference>
<dbReference type="InterPro" id="IPR050808">
    <property type="entry name" value="Phage_Integrase"/>
</dbReference>
<evidence type="ECO:0000256" key="2">
    <source>
        <dbReference type="ARBA" id="ARBA00022908"/>
    </source>
</evidence>
<dbReference type="InterPro" id="IPR011010">
    <property type="entry name" value="DNA_brk_join_enz"/>
</dbReference>
<name>A0ABQ6TM69_9BACT</name>